<protein>
    <submittedName>
        <fullName evidence="2">Putative transmembrane protein</fullName>
    </submittedName>
</protein>
<proteinExistence type="predicted"/>
<feature type="chain" id="PRO_5001809331" evidence="1">
    <location>
        <begin position="32"/>
        <end position="205"/>
    </location>
</feature>
<dbReference type="VEuPathDB" id="ToxoDB:TGDOM2_234400"/>
<dbReference type="OrthoDB" id="328489at2759"/>
<organism evidence="2 3">
    <name type="scientific">Toxoplasma gondii GAB2-2007-GAL-DOM2</name>
    <dbReference type="NCBI Taxonomy" id="1130820"/>
    <lineage>
        <taxon>Eukaryota</taxon>
        <taxon>Sar</taxon>
        <taxon>Alveolata</taxon>
        <taxon>Apicomplexa</taxon>
        <taxon>Conoidasida</taxon>
        <taxon>Coccidia</taxon>
        <taxon>Eucoccidiorida</taxon>
        <taxon>Eimeriorina</taxon>
        <taxon>Sarcocystidae</taxon>
        <taxon>Toxoplasma</taxon>
    </lineage>
</organism>
<keyword evidence="2" id="KW-0812">Transmembrane</keyword>
<evidence type="ECO:0000313" key="3">
    <source>
        <dbReference type="Proteomes" id="UP000028837"/>
    </source>
</evidence>
<dbReference type="AlphaFoldDB" id="A0A086KNI0"/>
<keyword evidence="1" id="KW-0732">Signal</keyword>
<evidence type="ECO:0000313" key="2">
    <source>
        <dbReference type="EMBL" id="KFG45948.1"/>
    </source>
</evidence>
<evidence type="ECO:0000256" key="1">
    <source>
        <dbReference type="SAM" id="SignalP"/>
    </source>
</evidence>
<feature type="signal peptide" evidence="1">
    <location>
        <begin position="1"/>
        <end position="31"/>
    </location>
</feature>
<dbReference type="Proteomes" id="UP000028837">
    <property type="component" value="Unassembled WGS sequence"/>
</dbReference>
<dbReference type="EMBL" id="AHZU02000318">
    <property type="protein sequence ID" value="KFG45948.1"/>
    <property type="molecule type" value="Genomic_DNA"/>
</dbReference>
<name>A0A086KNI0_TOXGO</name>
<comment type="caution">
    <text evidence="2">The sequence shown here is derived from an EMBL/GenBank/DDBJ whole genome shotgun (WGS) entry which is preliminary data.</text>
</comment>
<accession>A0A086KNI0</accession>
<gene>
    <name evidence="2" type="ORF">TGDOM2_234400</name>
</gene>
<keyword evidence="2" id="KW-0472">Membrane</keyword>
<reference evidence="2 3" key="1">
    <citation type="submission" date="2014-02" db="EMBL/GenBank/DDBJ databases">
        <authorList>
            <person name="Sibley D."/>
            <person name="Venepally P."/>
            <person name="Karamycheva S."/>
            <person name="Hadjithomas M."/>
            <person name="Khan A."/>
            <person name="Brunk B."/>
            <person name="Roos D."/>
            <person name="Caler E."/>
            <person name="Lorenzi H."/>
        </authorList>
    </citation>
    <scope>NUCLEOTIDE SEQUENCE [LARGE SCALE GENOMIC DNA]</scope>
    <source>
        <strain evidence="2 3">GAB2-2007-GAL-DOM2</strain>
    </source>
</reference>
<sequence length="205" mass="22212">MAGRQRRRDFAWRVALLFLAVVFFSKPSTSALYCYAAEYKVKGSFSYEGDLLEVKSTDTYSVTLHVGDVLSVWCKNAKGTFPKTFPPDVCMAFGTNCRENCTVSLAALLARNSEAISGDTVSGDAPLTITIPHQMNLATVFSFACISPNSGSPRVQFDVRINPGNKHVTMWAGTDQDAYNGGSSLSIRMPCVVAALISMSSIFGH</sequence>